<reference evidence="1" key="1">
    <citation type="submission" date="2016-03" db="EMBL/GenBank/DDBJ databases">
        <authorList>
            <person name="Ploux O."/>
        </authorList>
    </citation>
    <scope>NUCLEOTIDE SEQUENCE</scope>
    <source>
        <tissue evidence="1">Mantle</tissue>
    </source>
</reference>
<dbReference type="AlphaFoldDB" id="A0A194AN92"/>
<organism evidence="1">
    <name type="scientific">Pinctada fucata</name>
    <name type="common">Akoya pearl oyster</name>
    <name type="synonym">Pinctada imbricata fucata</name>
    <dbReference type="NCBI Taxonomy" id="50426"/>
    <lineage>
        <taxon>Eukaryota</taxon>
        <taxon>Metazoa</taxon>
        <taxon>Spiralia</taxon>
        <taxon>Lophotrochozoa</taxon>
        <taxon>Mollusca</taxon>
        <taxon>Bivalvia</taxon>
        <taxon>Autobranchia</taxon>
        <taxon>Pteriomorphia</taxon>
        <taxon>Pterioida</taxon>
        <taxon>Pterioidea</taxon>
        <taxon>Pteriidae</taxon>
        <taxon>Pinctada</taxon>
    </lineage>
</organism>
<dbReference type="EMBL" id="GELH01000320">
    <property type="protein sequence ID" value="JAS03952.1"/>
    <property type="molecule type" value="Transcribed_RNA"/>
</dbReference>
<protein>
    <submittedName>
        <fullName evidence="1">Uncharacterized protein</fullName>
    </submittedName>
</protein>
<name>A0A194AN92_PINFU</name>
<proteinExistence type="predicted"/>
<evidence type="ECO:0000313" key="1">
    <source>
        <dbReference type="EMBL" id="JAS03952.1"/>
    </source>
</evidence>
<sequence>MIRQHRNQHQHPSTRTSWPLISWKPLHLLRAPSCIMELRSPWNLHLLHQNKRNVKHQNRLILDSLKVQNVWSSV</sequence>
<accession>A0A194AN92</accession>
<dbReference type="EMBL" id="GELH01000319">
    <property type="protein sequence ID" value="JAS03953.1"/>
    <property type="molecule type" value="Transcribed_RNA"/>
</dbReference>